<evidence type="ECO:0000259" key="3">
    <source>
        <dbReference type="PROSITE" id="PS51186"/>
    </source>
</evidence>
<dbReference type="Proteomes" id="UP001172708">
    <property type="component" value="Unassembled WGS sequence"/>
</dbReference>
<protein>
    <submittedName>
        <fullName evidence="4">GNAT family N-acetyltransferase</fullName>
    </submittedName>
</protein>
<accession>A0ABT8GE51</accession>
<evidence type="ECO:0000313" key="4">
    <source>
        <dbReference type="EMBL" id="MDN4479569.1"/>
    </source>
</evidence>
<dbReference type="PROSITE" id="PS51186">
    <property type="entry name" value="GNAT"/>
    <property type="match status" value="1"/>
</dbReference>
<keyword evidence="1" id="KW-0808">Transferase</keyword>
<dbReference type="CDD" id="cd04301">
    <property type="entry name" value="NAT_SF"/>
    <property type="match status" value="1"/>
</dbReference>
<proteinExistence type="predicted"/>
<dbReference type="PANTHER" id="PTHR43877">
    <property type="entry name" value="AMINOALKYLPHOSPHONATE N-ACETYLTRANSFERASE-RELATED-RELATED"/>
    <property type="match status" value="1"/>
</dbReference>
<sequence length="164" mass="17073">MPTADVSARPAVPGDEEAIAAIQLAAWRERIGAEAVDALPGDEVLAAWGAAIESPPSREHRVFVATDGPHVVGFAALASAGEIIALEVAPEHRRRGHASRLLAACVDTLRITGGTSVRAWALEGDTAREAFLTGAGLGEGGVRRGMEGPDGEMAERMFRAELGE</sequence>
<reference evidence="4" key="1">
    <citation type="submission" date="2023-06" db="EMBL/GenBank/DDBJ databases">
        <title>Egi l300058.</title>
        <authorList>
            <person name="Gao L."/>
            <person name="Fang B.-Z."/>
            <person name="Li W.-J."/>
        </authorList>
    </citation>
    <scope>NUCLEOTIDE SEQUENCE</scope>
    <source>
        <strain evidence="4">EGI L300058</strain>
    </source>
</reference>
<dbReference type="RefSeq" id="WP_301140737.1">
    <property type="nucleotide sequence ID" value="NZ_JAUHQA010000001.1"/>
</dbReference>
<evidence type="ECO:0000256" key="1">
    <source>
        <dbReference type="ARBA" id="ARBA00022679"/>
    </source>
</evidence>
<organism evidence="4 5">
    <name type="scientific">Demequina muriae</name>
    <dbReference type="NCBI Taxonomy" id="3051664"/>
    <lineage>
        <taxon>Bacteria</taxon>
        <taxon>Bacillati</taxon>
        <taxon>Actinomycetota</taxon>
        <taxon>Actinomycetes</taxon>
        <taxon>Micrococcales</taxon>
        <taxon>Demequinaceae</taxon>
        <taxon>Demequina</taxon>
    </lineage>
</organism>
<dbReference type="InterPro" id="IPR016181">
    <property type="entry name" value="Acyl_CoA_acyltransferase"/>
</dbReference>
<dbReference type="PANTHER" id="PTHR43877:SF1">
    <property type="entry name" value="ACETYLTRANSFERASE"/>
    <property type="match status" value="1"/>
</dbReference>
<comment type="caution">
    <text evidence="4">The sequence shown here is derived from an EMBL/GenBank/DDBJ whole genome shotgun (WGS) entry which is preliminary data.</text>
</comment>
<feature type="domain" description="N-acetyltransferase" evidence="3">
    <location>
        <begin position="6"/>
        <end position="158"/>
    </location>
</feature>
<dbReference type="Pfam" id="PF00583">
    <property type="entry name" value="Acetyltransf_1"/>
    <property type="match status" value="1"/>
</dbReference>
<dbReference type="InterPro" id="IPR050832">
    <property type="entry name" value="Bact_Acetyltransf"/>
</dbReference>
<keyword evidence="2" id="KW-0012">Acyltransferase</keyword>
<name>A0ABT8GE51_9MICO</name>
<dbReference type="InterPro" id="IPR000182">
    <property type="entry name" value="GNAT_dom"/>
</dbReference>
<keyword evidence="5" id="KW-1185">Reference proteome</keyword>
<gene>
    <name evidence="4" type="ORF">QQX02_01345</name>
</gene>
<dbReference type="EMBL" id="JAUHQA010000001">
    <property type="protein sequence ID" value="MDN4479569.1"/>
    <property type="molecule type" value="Genomic_DNA"/>
</dbReference>
<dbReference type="SUPFAM" id="SSF55729">
    <property type="entry name" value="Acyl-CoA N-acyltransferases (Nat)"/>
    <property type="match status" value="1"/>
</dbReference>
<dbReference type="Gene3D" id="3.40.630.30">
    <property type="match status" value="1"/>
</dbReference>
<evidence type="ECO:0000256" key="2">
    <source>
        <dbReference type="ARBA" id="ARBA00023315"/>
    </source>
</evidence>
<evidence type="ECO:0000313" key="5">
    <source>
        <dbReference type="Proteomes" id="UP001172708"/>
    </source>
</evidence>